<dbReference type="EMBL" id="JAUJDW010000227">
    <property type="protein sequence ID" value="KAK0610225.1"/>
    <property type="molecule type" value="Genomic_DNA"/>
</dbReference>
<feature type="compositionally biased region" description="Basic and acidic residues" evidence="2">
    <location>
        <begin position="1"/>
        <end position="27"/>
    </location>
</feature>
<dbReference type="AlphaFoldDB" id="A0AA39WBM7"/>
<proteinExistence type="predicted"/>
<gene>
    <name evidence="3" type="ORF">DIS24_g12140</name>
</gene>
<sequence length="295" mass="31741">MADRRPKSPSNDRVRLPRSNAGERDETSSSPNSESRTRTPAIAMPMSSPTQAYVPQPHAGRLINTSRNPAPTDAPNSSQQHAAKDASLITEIVVLNARIAALESESAKLKAKNARLETKNVNLQERFDLVISENEALIDIGAKVYQLSPWFNSEPLDCPKLIKEWRAKLVASLGLAHEVLAGCLAGGYILPKGLPSHLVPAYKTAMALSKSLPDMLGLTERDVGRESSPNIADYATSSDGDDSSDSDYSYSSQSDIEIDSESESDSGTFSGNDSGNDGMEETPDEVTANLLTRHG</sequence>
<feature type="compositionally biased region" description="Polar residues" evidence="2">
    <location>
        <begin position="63"/>
        <end position="81"/>
    </location>
</feature>
<name>A0AA39WBM7_9PEZI</name>
<feature type="compositionally biased region" description="Low complexity" evidence="2">
    <location>
        <begin position="246"/>
        <end position="255"/>
    </location>
</feature>
<reference evidence="3" key="1">
    <citation type="submission" date="2023-06" db="EMBL/GenBank/DDBJ databases">
        <title>Multi-omics analyses reveal the molecular pathogenesis toolkit of Lasiodiplodia hormozganensis, a cross-kingdom pathogen.</title>
        <authorList>
            <person name="Felix C."/>
            <person name="Meneses R."/>
            <person name="Goncalves M.F.M."/>
            <person name="Tilleman L."/>
            <person name="Duarte A.S."/>
            <person name="Jorrin-Novo J.V."/>
            <person name="Van De Peer Y."/>
            <person name="Deforce D."/>
            <person name="Van Nieuwerburgh F."/>
            <person name="Esteves A.C."/>
            <person name="Alves A."/>
        </authorList>
    </citation>
    <scope>NUCLEOTIDE SEQUENCE</scope>
    <source>
        <strain evidence="3">CBS 339.90</strain>
    </source>
</reference>
<evidence type="ECO:0000313" key="4">
    <source>
        <dbReference type="Proteomes" id="UP001175001"/>
    </source>
</evidence>
<evidence type="ECO:0000313" key="3">
    <source>
        <dbReference type="EMBL" id="KAK0610225.1"/>
    </source>
</evidence>
<feature type="region of interest" description="Disordered" evidence="2">
    <location>
        <begin position="1"/>
        <end position="83"/>
    </location>
</feature>
<organism evidence="3 4">
    <name type="scientific">Lasiodiplodia hormozganensis</name>
    <dbReference type="NCBI Taxonomy" id="869390"/>
    <lineage>
        <taxon>Eukaryota</taxon>
        <taxon>Fungi</taxon>
        <taxon>Dikarya</taxon>
        <taxon>Ascomycota</taxon>
        <taxon>Pezizomycotina</taxon>
        <taxon>Dothideomycetes</taxon>
        <taxon>Dothideomycetes incertae sedis</taxon>
        <taxon>Botryosphaeriales</taxon>
        <taxon>Botryosphaeriaceae</taxon>
        <taxon>Lasiodiplodia</taxon>
    </lineage>
</organism>
<evidence type="ECO:0000256" key="1">
    <source>
        <dbReference type="SAM" id="Coils"/>
    </source>
</evidence>
<feature type="coiled-coil region" evidence="1">
    <location>
        <begin position="92"/>
        <end position="126"/>
    </location>
</feature>
<accession>A0AA39WBM7</accession>
<comment type="caution">
    <text evidence="3">The sequence shown here is derived from an EMBL/GenBank/DDBJ whole genome shotgun (WGS) entry which is preliminary data.</text>
</comment>
<feature type="region of interest" description="Disordered" evidence="2">
    <location>
        <begin position="221"/>
        <end position="295"/>
    </location>
</feature>
<evidence type="ECO:0000256" key="2">
    <source>
        <dbReference type="SAM" id="MobiDB-lite"/>
    </source>
</evidence>
<dbReference type="Proteomes" id="UP001175001">
    <property type="component" value="Unassembled WGS sequence"/>
</dbReference>
<protein>
    <submittedName>
        <fullName evidence="3">Uncharacterized protein</fullName>
    </submittedName>
</protein>
<keyword evidence="1" id="KW-0175">Coiled coil</keyword>
<keyword evidence="4" id="KW-1185">Reference proteome</keyword>